<dbReference type="Pfam" id="PF20020">
    <property type="entry name" value="DUF6431"/>
    <property type="match status" value="1"/>
</dbReference>
<dbReference type="InterPro" id="IPR045536">
    <property type="entry name" value="DUF6431"/>
</dbReference>
<evidence type="ECO:0000259" key="1">
    <source>
        <dbReference type="Pfam" id="PF20020"/>
    </source>
</evidence>
<evidence type="ECO:0000313" key="2">
    <source>
        <dbReference type="EMBL" id="MBC8359842.1"/>
    </source>
</evidence>
<comment type="caution">
    <text evidence="2">The sequence shown here is derived from an EMBL/GenBank/DDBJ whole genome shotgun (WGS) entry which is preliminary data.</text>
</comment>
<organism evidence="2 3">
    <name type="scientific">Candidatus Desulfatibia profunda</name>
    <dbReference type="NCBI Taxonomy" id="2841695"/>
    <lineage>
        <taxon>Bacteria</taxon>
        <taxon>Pseudomonadati</taxon>
        <taxon>Thermodesulfobacteriota</taxon>
        <taxon>Desulfobacteria</taxon>
        <taxon>Desulfobacterales</taxon>
        <taxon>Desulfobacterales incertae sedis</taxon>
        <taxon>Candidatus Desulfatibia</taxon>
    </lineage>
</organism>
<feature type="domain" description="DUF6431" evidence="1">
    <location>
        <begin position="52"/>
        <end position="101"/>
    </location>
</feature>
<dbReference type="Proteomes" id="UP000603434">
    <property type="component" value="Unassembled WGS sequence"/>
</dbReference>
<gene>
    <name evidence="2" type="ORF">H8E23_00395</name>
</gene>
<reference evidence="2 3" key="1">
    <citation type="submission" date="2020-08" db="EMBL/GenBank/DDBJ databases">
        <title>Bridging the membrane lipid divide: bacteria of the FCB group superphylum have the potential to synthesize archaeal ether lipids.</title>
        <authorList>
            <person name="Villanueva L."/>
            <person name="Von Meijenfeldt F.A.B."/>
            <person name="Westbye A.B."/>
            <person name="Yadav S."/>
            <person name="Hopmans E.C."/>
            <person name="Dutilh B.E."/>
            <person name="Sinninghe Damste J.S."/>
        </authorList>
    </citation>
    <scope>NUCLEOTIDE SEQUENCE [LARGE SCALE GENOMIC DNA]</scope>
    <source>
        <strain evidence="2">NIOZ-UU30</strain>
    </source>
</reference>
<name>A0A8J6THJ3_9BACT</name>
<protein>
    <recommendedName>
        <fullName evidence="1">DUF6431 domain-containing protein</fullName>
    </recommendedName>
</protein>
<dbReference type="AlphaFoldDB" id="A0A8J6THJ3"/>
<evidence type="ECO:0000313" key="3">
    <source>
        <dbReference type="Proteomes" id="UP000603434"/>
    </source>
</evidence>
<accession>A0A8J6THJ3</accession>
<proteinExistence type="predicted"/>
<sequence>MPLSATPEDIKAYQKQLEKNKIKPDNLPPCPQCLVESTFFKEHAYRDRNFLVIVDMLVKTVLSVLIRFKCPGCGKTFTYYPDFALPHKRYTRQTIAYFSRSYIQAPDVTYQKTAMVDKSVPGYPDNEQTLAPSTIHRFITNLSRLITSAQKALDLVLQENPASTICRNIANLTVPRKKYKTKARKDILLQCLKFFAIEALFQHTFRTSIFTKLAIRYEFR</sequence>
<dbReference type="EMBL" id="JACNJH010000023">
    <property type="protein sequence ID" value="MBC8359842.1"/>
    <property type="molecule type" value="Genomic_DNA"/>
</dbReference>